<dbReference type="Proteomes" id="UP001454036">
    <property type="component" value="Unassembled WGS sequence"/>
</dbReference>
<evidence type="ECO:0000313" key="3">
    <source>
        <dbReference type="EMBL" id="GAA0173995.1"/>
    </source>
</evidence>
<gene>
    <name evidence="3" type="ORF">LIER_41636</name>
</gene>
<dbReference type="EMBL" id="BAABME010026493">
    <property type="protein sequence ID" value="GAA0173995.1"/>
    <property type="molecule type" value="Genomic_DNA"/>
</dbReference>
<sequence length="123" mass="13987">MANFKISLEKAKAHMKELQGQNDGTRRLLAGAVEELFRRPPSEDVIANFKEGQNYKDILVDDAVSIMKTYSLKISENFDDVHSIFPEFVEENFEKEYGIPLVDLEESDNDPSDDESDVDLGED</sequence>
<protein>
    <submittedName>
        <fullName evidence="3">Uncharacterized protein</fullName>
    </submittedName>
</protein>
<evidence type="ECO:0000256" key="2">
    <source>
        <dbReference type="SAM" id="MobiDB-lite"/>
    </source>
</evidence>
<evidence type="ECO:0000256" key="1">
    <source>
        <dbReference type="SAM" id="Coils"/>
    </source>
</evidence>
<evidence type="ECO:0000313" key="4">
    <source>
        <dbReference type="Proteomes" id="UP001454036"/>
    </source>
</evidence>
<dbReference type="AlphaFoldDB" id="A0AAV3RCH7"/>
<feature type="compositionally biased region" description="Acidic residues" evidence="2">
    <location>
        <begin position="103"/>
        <end position="123"/>
    </location>
</feature>
<feature type="coiled-coil region" evidence="1">
    <location>
        <begin position="1"/>
        <end position="28"/>
    </location>
</feature>
<keyword evidence="4" id="KW-1185">Reference proteome</keyword>
<organism evidence="3 4">
    <name type="scientific">Lithospermum erythrorhizon</name>
    <name type="common">Purple gromwell</name>
    <name type="synonym">Lithospermum officinale var. erythrorhizon</name>
    <dbReference type="NCBI Taxonomy" id="34254"/>
    <lineage>
        <taxon>Eukaryota</taxon>
        <taxon>Viridiplantae</taxon>
        <taxon>Streptophyta</taxon>
        <taxon>Embryophyta</taxon>
        <taxon>Tracheophyta</taxon>
        <taxon>Spermatophyta</taxon>
        <taxon>Magnoliopsida</taxon>
        <taxon>eudicotyledons</taxon>
        <taxon>Gunneridae</taxon>
        <taxon>Pentapetalae</taxon>
        <taxon>asterids</taxon>
        <taxon>lamiids</taxon>
        <taxon>Boraginales</taxon>
        <taxon>Boraginaceae</taxon>
        <taxon>Boraginoideae</taxon>
        <taxon>Lithospermeae</taxon>
        <taxon>Lithospermum</taxon>
    </lineage>
</organism>
<proteinExistence type="predicted"/>
<comment type="caution">
    <text evidence="3">The sequence shown here is derived from an EMBL/GenBank/DDBJ whole genome shotgun (WGS) entry which is preliminary data.</text>
</comment>
<accession>A0AAV3RCH7</accession>
<feature type="region of interest" description="Disordered" evidence="2">
    <location>
        <begin position="101"/>
        <end position="123"/>
    </location>
</feature>
<reference evidence="3 4" key="1">
    <citation type="submission" date="2024-01" db="EMBL/GenBank/DDBJ databases">
        <title>The complete chloroplast genome sequence of Lithospermum erythrorhizon: insights into the phylogenetic relationship among Boraginaceae species and the maternal lineages of purple gromwells.</title>
        <authorList>
            <person name="Okada T."/>
            <person name="Watanabe K."/>
        </authorList>
    </citation>
    <scope>NUCLEOTIDE SEQUENCE [LARGE SCALE GENOMIC DNA]</scope>
</reference>
<name>A0AAV3RCH7_LITER</name>
<keyword evidence="1" id="KW-0175">Coiled coil</keyword>